<comment type="caution">
    <text evidence="1">The sequence shown here is derived from an EMBL/GenBank/DDBJ whole genome shotgun (WGS) entry which is preliminary data.</text>
</comment>
<name>A0A8H5ETP4_9AGAR</name>
<dbReference type="Proteomes" id="UP000567179">
    <property type="component" value="Unassembled WGS sequence"/>
</dbReference>
<proteinExistence type="predicted"/>
<organism evidence="1 2">
    <name type="scientific">Psilocybe cf. subviscida</name>
    <dbReference type="NCBI Taxonomy" id="2480587"/>
    <lineage>
        <taxon>Eukaryota</taxon>
        <taxon>Fungi</taxon>
        <taxon>Dikarya</taxon>
        <taxon>Basidiomycota</taxon>
        <taxon>Agaricomycotina</taxon>
        <taxon>Agaricomycetes</taxon>
        <taxon>Agaricomycetidae</taxon>
        <taxon>Agaricales</taxon>
        <taxon>Agaricineae</taxon>
        <taxon>Strophariaceae</taxon>
        <taxon>Psilocybe</taxon>
    </lineage>
</organism>
<dbReference type="EMBL" id="JAACJJ010000056">
    <property type="protein sequence ID" value="KAF5312115.1"/>
    <property type="molecule type" value="Genomic_DNA"/>
</dbReference>
<evidence type="ECO:0000313" key="2">
    <source>
        <dbReference type="Proteomes" id="UP000567179"/>
    </source>
</evidence>
<reference evidence="1 2" key="1">
    <citation type="journal article" date="2020" name="ISME J.">
        <title>Uncovering the hidden diversity of litter-decomposition mechanisms in mushroom-forming fungi.</title>
        <authorList>
            <person name="Floudas D."/>
            <person name="Bentzer J."/>
            <person name="Ahren D."/>
            <person name="Johansson T."/>
            <person name="Persson P."/>
            <person name="Tunlid A."/>
        </authorList>
    </citation>
    <scope>NUCLEOTIDE SEQUENCE [LARGE SCALE GENOMIC DNA]</scope>
    <source>
        <strain evidence="1 2">CBS 101986</strain>
    </source>
</reference>
<sequence>MSTPWYDGIPPMNVRDMYALIFVPVVSHTPLTYVYTRMHTPTEHGSWSGSNYSVNLGLL</sequence>
<dbReference type="AlphaFoldDB" id="A0A8H5ETP4"/>
<keyword evidence="2" id="KW-1185">Reference proteome</keyword>
<accession>A0A8H5ETP4</accession>
<gene>
    <name evidence="1" type="ORF">D9619_002430</name>
</gene>
<protein>
    <submittedName>
        <fullName evidence="1">Uncharacterized protein</fullName>
    </submittedName>
</protein>
<evidence type="ECO:0000313" key="1">
    <source>
        <dbReference type="EMBL" id="KAF5312115.1"/>
    </source>
</evidence>